<feature type="compositionally biased region" description="Basic and acidic residues" evidence="1">
    <location>
        <begin position="1"/>
        <end position="16"/>
    </location>
</feature>
<feature type="region of interest" description="Disordered" evidence="1">
    <location>
        <begin position="1"/>
        <end position="26"/>
    </location>
</feature>
<keyword evidence="3" id="KW-1185">Reference proteome</keyword>
<proteinExistence type="predicted"/>
<organism evidence="2 3">
    <name type="scientific">Lentzea cavernae</name>
    <dbReference type="NCBI Taxonomy" id="2020703"/>
    <lineage>
        <taxon>Bacteria</taxon>
        <taxon>Bacillati</taxon>
        <taxon>Actinomycetota</taxon>
        <taxon>Actinomycetes</taxon>
        <taxon>Pseudonocardiales</taxon>
        <taxon>Pseudonocardiaceae</taxon>
        <taxon>Lentzea</taxon>
    </lineage>
</organism>
<protein>
    <submittedName>
        <fullName evidence="2">Uncharacterized protein</fullName>
    </submittedName>
</protein>
<accession>A0ABQ3MHJ9</accession>
<gene>
    <name evidence="2" type="ORF">GCM10017774_36360</name>
</gene>
<dbReference type="Proteomes" id="UP000605568">
    <property type="component" value="Unassembled WGS sequence"/>
</dbReference>
<sequence length="162" mass="17651">MPRVHDELTSTDHIPPDIDPPESWGDGFDRREGFALRILDKYWMSVFVERSFSAGPADQRKNLLSRVDGVLARCISCVGEEWEVRSEPTSANRVGLVVYTAKGKALAAGTGMLSGAGSFHFHLDTLYDGMTNSSGVEYHVEGSASSTGEWEVTAGVSVEDPR</sequence>
<evidence type="ECO:0000256" key="1">
    <source>
        <dbReference type="SAM" id="MobiDB-lite"/>
    </source>
</evidence>
<name>A0ABQ3MHJ9_9PSEU</name>
<evidence type="ECO:0000313" key="2">
    <source>
        <dbReference type="EMBL" id="GHH41553.1"/>
    </source>
</evidence>
<dbReference type="EMBL" id="BNAR01000005">
    <property type="protein sequence ID" value="GHH41553.1"/>
    <property type="molecule type" value="Genomic_DNA"/>
</dbReference>
<reference evidence="3" key="1">
    <citation type="journal article" date="2019" name="Int. J. Syst. Evol. Microbiol.">
        <title>The Global Catalogue of Microorganisms (GCM) 10K type strain sequencing project: providing services to taxonomists for standard genome sequencing and annotation.</title>
        <authorList>
            <consortium name="The Broad Institute Genomics Platform"/>
            <consortium name="The Broad Institute Genome Sequencing Center for Infectious Disease"/>
            <person name="Wu L."/>
            <person name="Ma J."/>
        </authorList>
    </citation>
    <scope>NUCLEOTIDE SEQUENCE [LARGE SCALE GENOMIC DNA]</scope>
    <source>
        <strain evidence="3">CGMCC 4.7367</strain>
    </source>
</reference>
<evidence type="ECO:0000313" key="3">
    <source>
        <dbReference type="Proteomes" id="UP000605568"/>
    </source>
</evidence>
<dbReference type="RefSeq" id="WP_191299135.1">
    <property type="nucleotide sequence ID" value="NZ_BNAR01000005.1"/>
</dbReference>
<comment type="caution">
    <text evidence="2">The sequence shown here is derived from an EMBL/GenBank/DDBJ whole genome shotgun (WGS) entry which is preliminary data.</text>
</comment>